<dbReference type="AlphaFoldDB" id="A0ABD2W3C2"/>
<feature type="compositionally biased region" description="Low complexity" evidence="1">
    <location>
        <begin position="1"/>
        <end position="13"/>
    </location>
</feature>
<feature type="domain" description="Reverse transcriptase" evidence="2">
    <location>
        <begin position="1"/>
        <end position="343"/>
    </location>
</feature>
<proteinExistence type="predicted"/>
<gene>
    <name evidence="3" type="ORF">TKK_016755</name>
</gene>
<name>A0ABD2W3C2_9HYME</name>
<evidence type="ECO:0000259" key="2">
    <source>
        <dbReference type="PROSITE" id="PS50878"/>
    </source>
</evidence>
<sequence>MARSRYYSSTRRTGAQDRDLAAARVRRCRPRKSDAATRPPPTDPACVLYRKCIMNGKSLSVESKLKYNRRSFVPSSQEDLASVHGPSSSKQRANNNNRHSFVPPSQEDFTAVPGPSSDKNSFISLLQDFDDHVMNYNSPFTSSLKQYQPNKESILSLDDDDDMDFQPAKRFNMVLYRLESSDDESDVDEKSKRVKVPKEVTECQMNLKLINHPEGEKIEKYFTIQVSRVVFFPRIVGSHLSARELDYDTDDGPESYRVTAGVPQGCVLEPILWNVMYEAVLRLNFGGNVKIVGFADDIALVAMAKHLWQIEYDLSSAIEQVRCALQEFSLVTADYKTEALLIY</sequence>
<dbReference type="Pfam" id="PF00078">
    <property type="entry name" value="RVT_1"/>
    <property type="match status" value="1"/>
</dbReference>
<organism evidence="3 4">
    <name type="scientific">Trichogramma kaykai</name>
    <dbReference type="NCBI Taxonomy" id="54128"/>
    <lineage>
        <taxon>Eukaryota</taxon>
        <taxon>Metazoa</taxon>
        <taxon>Ecdysozoa</taxon>
        <taxon>Arthropoda</taxon>
        <taxon>Hexapoda</taxon>
        <taxon>Insecta</taxon>
        <taxon>Pterygota</taxon>
        <taxon>Neoptera</taxon>
        <taxon>Endopterygota</taxon>
        <taxon>Hymenoptera</taxon>
        <taxon>Apocrita</taxon>
        <taxon>Proctotrupomorpha</taxon>
        <taxon>Chalcidoidea</taxon>
        <taxon>Trichogrammatidae</taxon>
        <taxon>Trichogramma</taxon>
    </lineage>
</organism>
<accession>A0ABD2W3C2</accession>
<keyword evidence="4" id="KW-1185">Reference proteome</keyword>
<dbReference type="PROSITE" id="PS50878">
    <property type="entry name" value="RT_POL"/>
    <property type="match status" value="1"/>
</dbReference>
<evidence type="ECO:0000313" key="4">
    <source>
        <dbReference type="Proteomes" id="UP001627154"/>
    </source>
</evidence>
<protein>
    <recommendedName>
        <fullName evidence="2">Reverse transcriptase domain-containing protein</fullName>
    </recommendedName>
</protein>
<evidence type="ECO:0000313" key="3">
    <source>
        <dbReference type="EMBL" id="KAL3387622.1"/>
    </source>
</evidence>
<dbReference type="InterPro" id="IPR000477">
    <property type="entry name" value="RT_dom"/>
</dbReference>
<reference evidence="3 4" key="1">
    <citation type="journal article" date="2024" name="bioRxiv">
        <title>A reference genome for Trichogramma kaykai: A tiny desert-dwelling parasitoid wasp with competing sex-ratio distorters.</title>
        <authorList>
            <person name="Culotta J."/>
            <person name="Lindsey A.R."/>
        </authorList>
    </citation>
    <scope>NUCLEOTIDE SEQUENCE [LARGE SCALE GENOMIC DNA]</scope>
    <source>
        <strain evidence="3 4">KSX58</strain>
    </source>
</reference>
<feature type="region of interest" description="Disordered" evidence="1">
    <location>
        <begin position="1"/>
        <end position="41"/>
    </location>
</feature>
<dbReference type="EMBL" id="JBJJXI010000136">
    <property type="protein sequence ID" value="KAL3387622.1"/>
    <property type="molecule type" value="Genomic_DNA"/>
</dbReference>
<dbReference type="Proteomes" id="UP001627154">
    <property type="component" value="Unassembled WGS sequence"/>
</dbReference>
<feature type="region of interest" description="Disordered" evidence="1">
    <location>
        <begin position="71"/>
        <end position="116"/>
    </location>
</feature>
<evidence type="ECO:0000256" key="1">
    <source>
        <dbReference type="SAM" id="MobiDB-lite"/>
    </source>
</evidence>
<feature type="compositionally biased region" description="Polar residues" evidence="1">
    <location>
        <begin position="73"/>
        <end position="99"/>
    </location>
</feature>
<comment type="caution">
    <text evidence="3">The sequence shown here is derived from an EMBL/GenBank/DDBJ whole genome shotgun (WGS) entry which is preliminary data.</text>
</comment>